<sequence>MSRPGVDNVVWINKTPQSASLSHSEGLERINLLSQAQRNSRALTQSIHKTKRARKARKTNTVVVRFIEADKITRGKDKIAPDPVSDFYPHLQLSIPRALMDSLFDIQRSEFIHSLHKLHLEDSVYAFIPSRIGTSRVVEDAAHAVVAAQNYRLTPIRDRNERLHLAAAASYISAIRVLKGSVDGSDACLMACLLLQLSHSLSDHSDDRRENSSAHIDGIAAVLADKARQFLSRPPSDFARMAFYSLRYCTYFLPIAQGVASPFDDGLTARLKWTSPTRSPTSQEVCLRQIAHELFVRLPRLIAGTRSLRNGDGADRDSVLNLAADLCELHDPDTETWFLRHKTTYVHTVEVYREHVGDYSLSFPSLSEWECMVVYWETHLVLFRLCYELSRLAPMGHPTVRKFKNHAYQDGMAQAILMSWTFVHQRCNTGLGTRIKTALIACYSVMRLKATWHGSVATLRQWINQVLHKDGALNPDAADIGDALAGGAIQPFRDWASGSRSILGNRGSNK</sequence>
<name>A0A6A6PZW6_9PEZI</name>
<evidence type="ECO:0008006" key="3">
    <source>
        <dbReference type="Google" id="ProtNLM"/>
    </source>
</evidence>
<dbReference type="RefSeq" id="XP_033592131.1">
    <property type="nucleotide sequence ID" value="XM_033735263.1"/>
</dbReference>
<reference evidence="1" key="1">
    <citation type="journal article" date="2020" name="Stud. Mycol.">
        <title>101 Dothideomycetes genomes: a test case for predicting lifestyles and emergence of pathogens.</title>
        <authorList>
            <person name="Haridas S."/>
            <person name="Albert R."/>
            <person name="Binder M."/>
            <person name="Bloem J."/>
            <person name="Labutti K."/>
            <person name="Salamov A."/>
            <person name="Andreopoulos B."/>
            <person name="Baker S."/>
            <person name="Barry K."/>
            <person name="Bills G."/>
            <person name="Bluhm B."/>
            <person name="Cannon C."/>
            <person name="Castanera R."/>
            <person name="Culley D."/>
            <person name="Daum C."/>
            <person name="Ezra D."/>
            <person name="Gonzalez J."/>
            <person name="Henrissat B."/>
            <person name="Kuo A."/>
            <person name="Liang C."/>
            <person name="Lipzen A."/>
            <person name="Lutzoni F."/>
            <person name="Magnuson J."/>
            <person name="Mondo S."/>
            <person name="Nolan M."/>
            <person name="Ohm R."/>
            <person name="Pangilinan J."/>
            <person name="Park H.-J."/>
            <person name="Ramirez L."/>
            <person name="Alfaro M."/>
            <person name="Sun H."/>
            <person name="Tritt A."/>
            <person name="Yoshinaga Y."/>
            <person name="Zwiers L.-H."/>
            <person name="Turgeon B."/>
            <person name="Goodwin S."/>
            <person name="Spatafora J."/>
            <person name="Crous P."/>
            <person name="Grigoriev I."/>
        </authorList>
    </citation>
    <scope>NUCLEOTIDE SEQUENCE</scope>
    <source>
        <strain evidence="1">CBS 113389</strain>
    </source>
</reference>
<evidence type="ECO:0000313" key="1">
    <source>
        <dbReference type="EMBL" id="KAF2485562.1"/>
    </source>
</evidence>
<accession>A0A6A6PZW6</accession>
<dbReference type="EMBL" id="MU001633">
    <property type="protein sequence ID" value="KAF2485562.1"/>
    <property type="molecule type" value="Genomic_DNA"/>
</dbReference>
<gene>
    <name evidence="1" type="ORF">BDY17DRAFT_308922</name>
</gene>
<dbReference type="OrthoDB" id="3627830at2759"/>
<protein>
    <recommendedName>
        <fullName evidence="3">Fungal-specific transcription factor domain-containing protein</fullName>
    </recommendedName>
</protein>
<keyword evidence="2" id="KW-1185">Reference proteome</keyword>
<dbReference type="AlphaFoldDB" id="A0A6A6PZW6"/>
<organism evidence="1 2">
    <name type="scientific">Neohortaea acidophila</name>
    <dbReference type="NCBI Taxonomy" id="245834"/>
    <lineage>
        <taxon>Eukaryota</taxon>
        <taxon>Fungi</taxon>
        <taxon>Dikarya</taxon>
        <taxon>Ascomycota</taxon>
        <taxon>Pezizomycotina</taxon>
        <taxon>Dothideomycetes</taxon>
        <taxon>Dothideomycetidae</taxon>
        <taxon>Mycosphaerellales</taxon>
        <taxon>Teratosphaeriaceae</taxon>
        <taxon>Neohortaea</taxon>
    </lineage>
</organism>
<evidence type="ECO:0000313" key="2">
    <source>
        <dbReference type="Proteomes" id="UP000799767"/>
    </source>
</evidence>
<dbReference type="Proteomes" id="UP000799767">
    <property type="component" value="Unassembled WGS sequence"/>
</dbReference>
<proteinExistence type="predicted"/>
<dbReference type="GeneID" id="54476265"/>